<proteinExistence type="inferred from homology"/>
<dbReference type="SMART" id="SM00363">
    <property type="entry name" value="S4"/>
    <property type="match status" value="1"/>
</dbReference>
<dbReference type="SUPFAM" id="SSF55174">
    <property type="entry name" value="Alpha-L RNA-binding motif"/>
    <property type="match status" value="1"/>
</dbReference>
<evidence type="ECO:0000256" key="5">
    <source>
        <dbReference type="RuleBase" id="RU362028"/>
    </source>
</evidence>
<dbReference type="InterPro" id="IPR002942">
    <property type="entry name" value="S4_RNA-bd"/>
</dbReference>
<dbReference type="RefSeq" id="WP_234977885.1">
    <property type="nucleotide sequence ID" value="NZ_FUWX01000006.1"/>
</dbReference>
<dbReference type="AlphaFoldDB" id="A0A1T4LLR9"/>
<evidence type="ECO:0000256" key="4">
    <source>
        <dbReference type="PROSITE-ProRule" id="PRU00182"/>
    </source>
</evidence>
<dbReference type="PROSITE" id="PS01129">
    <property type="entry name" value="PSI_RLU"/>
    <property type="match status" value="1"/>
</dbReference>
<protein>
    <recommendedName>
        <fullName evidence="5">Pseudouridine synthase</fullName>
        <ecNumber evidence="5">5.4.99.-</ecNumber>
    </recommendedName>
</protein>
<dbReference type="EC" id="5.4.99.-" evidence="5"/>
<dbReference type="STRING" id="180163.SAMN02745174_00910"/>
<feature type="domain" description="RNA-binding S4" evidence="6">
    <location>
        <begin position="14"/>
        <end position="76"/>
    </location>
</feature>
<dbReference type="InterPro" id="IPR006225">
    <property type="entry name" value="PsdUridine_synth_RluC/D"/>
</dbReference>
<dbReference type="EMBL" id="FUWX01000006">
    <property type="protein sequence ID" value="SJZ55672.1"/>
    <property type="molecule type" value="Genomic_DNA"/>
</dbReference>
<dbReference type="PANTHER" id="PTHR21600:SF44">
    <property type="entry name" value="RIBOSOMAL LARGE SUBUNIT PSEUDOURIDINE SYNTHASE D"/>
    <property type="match status" value="1"/>
</dbReference>
<comment type="similarity">
    <text evidence="1 5">Belongs to the pseudouridine synthase RluA family.</text>
</comment>
<dbReference type="InterPro" id="IPR050188">
    <property type="entry name" value="RluA_PseudoU_synthase"/>
</dbReference>
<dbReference type="PROSITE" id="PS50889">
    <property type="entry name" value="S4"/>
    <property type="match status" value="1"/>
</dbReference>
<evidence type="ECO:0000256" key="2">
    <source>
        <dbReference type="ARBA" id="ARBA00023235"/>
    </source>
</evidence>
<evidence type="ECO:0000259" key="6">
    <source>
        <dbReference type="SMART" id="SM00363"/>
    </source>
</evidence>
<dbReference type="GO" id="GO:0120159">
    <property type="term" value="F:rRNA pseudouridine synthase activity"/>
    <property type="evidence" value="ECO:0007669"/>
    <property type="project" value="UniProtKB-ARBA"/>
</dbReference>
<dbReference type="CDD" id="cd00165">
    <property type="entry name" value="S4"/>
    <property type="match status" value="1"/>
</dbReference>
<accession>A0A1T4LLR9</accession>
<dbReference type="InterPro" id="IPR006145">
    <property type="entry name" value="PsdUridine_synth_RsuA/RluA"/>
</dbReference>
<comment type="function">
    <text evidence="5">Responsible for synthesis of pseudouridine from uracil.</text>
</comment>
<dbReference type="Gene3D" id="3.30.2350.10">
    <property type="entry name" value="Pseudouridine synthase"/>
    <property type="match status" value="1"/>
</dbReference>
<dbReference type="InterPro" id="IPR006224">
    <property type="entry name" value="PsdUridine_synth_RluA-like_CS"/>
</dbReference>
<keyword evidence="4" id="KW-0694">RNA-binding</keyword>
<dbReference type="Proteomes" id="UP000191153">
    <property type="component" value="Unassembled WGS sequence"/>
</dbReference>
<dbReference type="GO" id="GO:0000455">
    <property type="term" value="P:enzyme-directed rRNA pseudouridine synthesis"/>
    <property type="evidence" value="ECO:0007669"/>
    <property type="project" value="TreeGrafter"/>
</dbReference>
<organism evidence="7 8">
    <name type="scientific">Cetobacterium ceti</name>
    <dbReference type="NCBI Taxonomy" id="180163"/>
    <lineage>
        <taxon>Bacteria</taxon>
        <taxon>Fusobacteriati</taxon>
        <taxon>Fusobacteriota</taxon>
        <taxon>Fusobacteriia</taxon>
        <taxon>Fusobacteriales</taxon>
        <taxon>Fusobacteriaceae</taxon>
        <taxon>Cetobacterium</taxon>
    </lineage>
</organism>
<dbReference type="GO" id="GO:0003723">
    <property type="term" value="F:RNA binding"/>
    <property type="evidence" value="ECO:0007669"/>
    <property type="project" value="UniProtKB-KW"/>
</dbReference>
<evidence type="ECO:0000256" key="3">
    <source>
        <dbReference type="PIRSR" id="PIRSR606225-1"/>
    </source>
</evidence>
<keyword evidence="8" id="KW-1185">Reference proteome</keyword>
<dbReference type="NCBIfam" id="TIGR00005">
    <property type="entry name" value="rluA_subfam"/>
    <property type="match status" value="1"/>
</dbReference>
<dbReference type="Gene3D" id="3.10.290.10">
    <property type="entry name" value="RNA-binding S4 domain"/>
    <property type="match status" value="1"/>
</dbReference>
<comment type="catalytic activity">
    <reaction evidence="5">
        <text>a uridine in RNA = a pseudouridine in RNA</text>
        <dbReference type="Rhea" id="RHEA:48348"/>
        <dbReference type="Rhea" id="RHEA-COMP:12068"/>
        <dbReference type="Rhea" id="RHEA-COMP:12069"/>
        <dbReference type="ChEBI" id="CHEBI:65314"/>
        <dbReference type="ChEBI" id="CHEBI:65315"/>
    </reaction>
</comment>
<reference evidence="7 8" key="1">
    <citation type="submission" date="2017-02" db="EMBL/GenBank/DDBJ databases">
        <authorList>
            <person name="Peterson S.W."/>
        </authorList>
    </citation>
    <scope>NUCLEOTIDE SEQUENCE [LARGE SCALE GENOMIC DNA]</scope>
    <source>
        <strain evidence="7 8">ATCC 700028</strain>
    </source>
</reference>
<evidence type="ECO:0000313" key="8">
    <source>
        <dbReference type="Proteomes" id="UP000191153"/>
    </source>
</evidence>
<dbReference type="PANTHER" id="PTHR21600">
    <property type="entry name" value="MITOCHONDRIAL RNA PSEUDOURIDINE SYNTHASE"/>
    <property type="match status" value="1"/>
</dbReference>
<dbReference type="InterPro" id="IPR020103">
    <property type="entry name" value="PsdUridine_synth_cat_dom_sf"/>
</dbReference>
<name>A0A1T4LLR9_9FUSO</name>
<evidence type="ECO:0000256" key="1">
    <source>
        <dbReference type="ARBA" id="ARBA00010876"/>
    </source>
</evidence>
<dbReference type="InterPro" id="IPR036986">
    <property type="entry name" value="S4_RNA-bd_sf"/>
</dbReference>
<sequence>MKKNQSLKVKEKCQLMDFLMANLQGKSRNNIKSLLGYGQINVNGKVVKQYNYELSLGDEIEINLNKSRNTINLNGIEIIYEDGDILVIDKPAGLLSMASNKEKEKTAYSILTDYVKGKNSRNRIFIVHRLDRDTSGVMVFAKNENSKKNLQDNWNEKVKERIYIALVEGKVNNEKGTIKSWLKENKAFVTYSTYSEKDGGKLAITNYKTLKKSNLGSLLEVELETGRKNQIRVHMSDLGHPVSGDKKYGARGNFIKRLGLHAKTIKFTHPTTNKEVSFESQIPNVFFKIFDKKGR</sequence>
<keyword evidence="2 5" id="KW-0413">Isomerase</keyword>
<gene>
    <name evidence="7" type="ORF">SAMN02745174_00910</name>
</gene>
<dbReference type="SUPFAM" id="SSF55120">
    <property type="entry name" value="Pseudouridine synthase"/>
    <property type="match status" value="1"/>
</dbReference>
<dbReference type="CDD" id="cd02869">
    <property type="entry name" value="PseudoU_synth_RluA_like"/>
    <property type="match status" value="1"/>
</dbReference>
<dbReference type="Pfam" id="PF00849">
    <property type="entry name" value="PseudoU_synth_2"/>
    <property type="match status" value="1"/>
</dbReference>
<evidence type="ECO:0000313" key="7">
    <source>
        <dbReference type="EMBL" id="SJZ55672.1"/>
    </source>
</evidence>
<feature type="active site" evidence="3">
    <location>
        <position position="131"/>
    </location>
</feature>